<proteinExistence type="predicted"/>
<evidence type="ECO:0000313" key="2">
    <source>
        <dbReference type="EMBL" id="SDC16278.1"/>
    </source>
</evidence>
<keyword evidence="1" id="KW-0175">Coiled coil</keyword>
<name>A0A1G6JC15_9GAMM</name>
<evidence type="ECO:0000256" key="1">
    <source>
        <dbReference type="SAM" id="Coils"/>
    </source>
</evidence>
<evidence type="ECO:0000313" key="3">
    <source>
        <dbReference type="Proteomes" id="UP000242317"/>
    </source>
</evidence>
<dbReference type="OrthoDB" id="8410638at2"/>
<dbReference type="Gene3D" id="1.10.10.10">
    <property type="entry name" value="Winged helix-like DNA-binding domain superfamily/Winged helix DNA-binding domain"/>
    <property type="match status" value="1"/>
</dbReference>
<dbReference type="AlphaFoldDB" id="A0A1G6JC15"/>
<protein>
    <submittedName>
        <fullName evidence="2">Phage DNA packaging protein, Nu1 subunit of terminase</fullName>
    </submittedName>
</protein>
<dbReference type="InterPro" id="IPR010906">
    <property type="entry name" value="Phage_lambda_Nu1_terminase-ssu"/>
</dbReference>
<sequence length="168" mass="18616">MADAKNGRIVNRTGLSEVFGVALTTIDSWVRRGCPVVARGHGKGQEWQFNTAHVSNWLKDEAVAEATGDIPDDIELLKIRKQKAETELAELELAQKRGEVALIADFERAQAMAYGAIRTNILNVAQRAVLQLLGETDERVFKDKLRAELVLALETSAESDLEDELEDE</sequence>
<gene>
    <name evidence="2" type="ORF">SAMN05421749_103307</name>
</gene>
<keyword evidence="3" id="KW-1185">Reference proteome</keyword>
<dbReference type="InterPro" id="IPR036388">
    <property type="entry name" value="WH-like_DNA-bd_sf"/>
</dbReference>
<dbReference type="Proteomes" id="UP000242317">
    <property type="component" value="Unassembled WGS sequence"/>
</dbReference>
<organism evidence="2 3">
    <name type="scientific">Acinetobacter marinus</name>
    <dbReference type="NCBI Taxonomy" id="281375"/>
    <lineage>
        <taxon>Bacteria</taxon>
        <taxon>Pseudomonadati</taxon>
        <taxon>Pseudomonadota</taxon>
        <taxon>Gammaproteobacteria</taxon>
        <taxon>Moraxellales</taxon>
        <taxon>Moraxellaceae</taxon>
        <taxon>Acinetobacter</taxon>
    </lineage>
</organism>
<dbReference type="SUPFAM" id="SSF46955">
    <property type="entry name" value="Putative DNA-binding domain"/>
    <property type="match status" value="1"/>
</dbReference>
<dbReference type="RefSeq" id="WP_092618193.1">
    <property type="nucleotide sequence ID" value="NZ_FMYK01000003.1"/>
</dbReference>
<reference evidence="3" key="1">
    <citation type="submission" date="2016-09" db="EMBL/GenBank/DDBJ databases">
        <authorList>
            <person name="Varghese N."/>
            <person name="Submissions S."/>
        </authorList>
    </citation>
    <scope>NUCLEOTIDE SEQUENCE [LARGE SCALE GENOMIC DNA]</scope>
    <source>
        <strain evidence="3">ANC 3699</strain>
    </source>
</reference>
<dbReference type="InterPro" id="IPR009061">
    <property type="entry name" value="DNA-bd_dom_put_sf"/>
</dbReference>
<dbReference type="EMBL" id="FMYK01000003">
    <property type="protein sequence ID" value="SDC16278.1"/>
    <property type="molecule type" value="Genomic_DNA"/>
</dbReference>
<accession>A0A1G6JC15</accession>
<dbReference type="Pfam" id="PF07471">
    <property type="entry name" value="Phage_Nu1"/>
    <property type="match status" value="1"/>
</dbReference>
<feature type="coiled-coil region" evidence="1">
    <location>
        <begin position="74"/>
        <end position="101"/>
    </location>
</feature>